<dbReference type="PANTHER" id="PTHR34981">
    <property type="entry name" value="CELL DIVISION PROTEIN ZAPA"/>
    <property type="match status" value="1"/>
</dbReference>
<dbReference type="GO" id="GO:0000921">
    <property type="term" value="P:septin ring assembly"/>
    <property type="evidence" value="ECO:0007669"/>
    <property type="project" value="TreeGrafter"/>
</dbReference>
<name>A0A4R7PBL2_9GAMM</name>
<reference evidence="12 13" key="1">
    <citation type="submission" date="2019-03" db="EMBL/GenBank/DDBJ databases">
        <title>Genomic Encyclopedia of Type Strains, Phase IV (KMG-IV): sequencing the most valuable type-strain genomes for metagenomic binning, comparative biology and taxonomic classification.</title>
        <authorList>
            <person name="Goeker M."/>
        </authorList>
    </citation>
    <scope>NUCLEOTIDE SEQUENCE [LARGE SCALE GENOMIC DNA]</scope>
    <source>
        <strain evidence="12 13">DSM 26377</strain>
    </source>
</reference>
<evidence type="ECO:0000256" key="9">
    <source>
        <dbReference type="ARBA" id="ARBA00024910"/>
    </source>
</evidence>
<gene>
    <name evidence="12" type="ORF">DFR24_0218</name>
</gene>
<keyword evidence="13" id="KW-1185">Reference proteome</keyword>
<dbReference type="InterPro" id="IPR036192">
    <property type="entry name" value="Cell_div_ZapA-like_sf"/>
</dbReference>
<organism evidence="12 13">
    <name type="scientific">Panacagrimonas perspica</name>
    <dbReference type="NCBI Taxonomy" id="381431"/>
    <lineage>
        <taxon>Bacteria</taxon>
        <taxon>Pseudomonadati</taxon>
        <taxon>Pseudomonadota</taxon>
        <taxon>Gammaproteobacteria</taxon>
        <taxon>Nevskiales</taxon>
        <taxon>Nevskiaceae</taxon>
        <taxon>Panacagrimonas</taxon>
    </lineage>
</organism>
<evidence type="ECO:0000256" key="11">
    <source>
        <dbReference type="ARBA" id="ARBA00033158"/>
    </source>
</evidence>
<accession>A0A4R7PBL2</accession>
<dbReference type="GO" id="GO:0000917">
    <property type="term" value="P:division septum assembly"/>
    <property type="evidence" value="ECO:0007669"/>
    <property type="project" value="UniProtKB-KW"/>
</dbReference>
<dbReference type="GO" id="GO:0005829">
    <property type="term" value="C:cytosol"/>
    <property type="evidence" value="ECO:0007669"/>
    <property type="project" value="TreeGrafter"/>
</dbReference>
<dbReference type="Proteomes" id="UP000295341">
    <property type="component" value="Unassembled WGS sequence"/>
</dbReference>
<keyword evidence="6" id="KW-0175">Coiled coil</keyword>
<dbReference type="SUPFAM" id="SSF102829">
    <property type="entry name" value="Cell division protein ZapA-like"/>
    <property type="match status" value="1"/>
</dbReference>
<keyword evidence="4" id="KW-0963">Cytoplasm</keyword>
<sequence length="108" mass="11746">MSPKASAAEAESMSVTVRIMGREYTVVCAQEEHEALVASADFLNDRMMAIRKRGKALGAERIAVMAALNLTRELLEARGSDKVSPPSNASVERVKQLRLDIDSTLALE</sequence>
<dbReference type="GO" id="GO:0043093">
    <property type="term" value="P:FtsZ-dependent cytokinesis"/>
    <property type="evidence" value="ECO:0007669"/>
    <property type="project" value="TreeGrafter"/>
</dbReference>
<dbReference type="InterPro" id="IPR007838">
    <property type="entry name" value="Cell_div_ZapA-like"/>
</dbReference>
<evidence type="ECO:0000313" key="12">
    <source>
        <dbReference type="EMBL" id="TDU30861.1"/>
    </source>
</evidence>
<proteinExistence type="inferred from homology"/>
<comment type="subunit">
    <text evidence="10">Homodimer. Interacts with FtsZ.</text>
</comment>
<evidence type="ECO:0000256" key="4">
    <source>
        <dbReference type="ARBA" id="ARBA00022490"/>
    </source>
</evidence>
<evidence type="ECO:0000256" key="1">
    <source>
        <dbReference type="ARBA" id="ARBA00004496"/>
    </source>
</evidence>
<keyword evidence="7" id="KW-0717">Septation</keyword>
<comment type="subcellular location">
    <subcellularLocation>
        <location evidence="1">Cytoplasm</location>
    </subcellularLocation>
</comment>
<keyword evidence="5 12" id="KW-0132">Cell division</keyword>
<evidence type="ECO:0000256" key="5">
    <source>
        <dbReference type="ARBA" id="ARBA00022618"/>
    </source>
</evidence>
<comment type="function">
    <text evidence="9">Activator of cell division through the inhibition of FtsZ GTPase activity, therefore promoting FtsZ assembly into bundles of protofilaments necessary for the formation of the division Z ring. It is recruited early at mid-cell but it is not essential for cell division.</text>
</comment>
<dbReference type="GO" id="GO:0030428">
    <property type="term" value="C:cell septum"/>
    <property type="evidence" value="ECO:0007669"/>
    <property type="project" value="TreeGrafter"/>
</dbReference>
<keyword evidence="8" id="KW-0131">Cell cycle</keyword>
<comment type="caution">
    <text evidence="12">The sequence shown here is derived from an EMBL/GenBank/DDBJ whole genome shotgun (WGS) entry which is preliminary data.</text>
</comment>
<dbReference type="Gene3D" id="3.30.160.880">
    <property type="entry name" value="Cell division protein ZapA protomer, N-terminal domain"/>
    <property type="match status" value="1"/>
</dbReference>
<evidence type="ECO:0000256" key="8">
    <source>
        <dbReference type="ARBA" id="ARBA00023306"/>
    </source>
</evidence>
<dbReference type="PANTHER" id="PTHR34981:SF1">
    <property type="entry name" value="CELL DIVISION PROTEIN ZAPA"/>
    <property type="match status" value="1"/>
</dbReference>
<protein>
    <recommendedName>
        <fullName evidence="3">Cell division protein ZapA</fullName>
    </recommendedName>
    <alternativeName>
        <fullName evidence="11">Z ring-associated protein ZapA</fullName>
    </alternativeName>
</protein>
<evidence type="ECO:0000256" key="6">
    <source>
        <dbReference type="ARBA" id="ARBA00023054"/>
    </source>
</evidence>
<dbReference type="Pfam" id="PF05164">
    <property type="entry name" value="ZapA"/>
    <property type="match status" value="1"/>
</dbReference>
<dbReference type="AlphaFoldDB" id="A0A4R7PBL2"/>
<dbReference type="OrthoDB" id="5772359at2"/>
<dbReference type="InterPro" id="IPR042233">
    <property type="entry name" value="Cell_div_ZapA_N"/>
</dbReference>
<dbReference type="Gene3D" id="1.20.5.50">
    <property type="match status" value="1"/>
</dbReference>
<dbReference type="EMBL" id="SOBT01000008">
    <property type="protein sequence ID" value="TDU30861.1"/>
    <property type="molecule type" value="Genomic_DNA"/>
</dbReference>
<comment type="similarity">
    <text evidence="2">Belongs to the ZapA family. Type 1 subfamily.</text>
</comment>
<evidence type="ECO:0000256" key="10">
    <source>
        <dbReference type="ARBA" id="ARBA00026068"/>
    </source>
</evidence>
<evidence type="ECO:0000313" key="13">
    <source>
        <dbReference type="Proteomes" id="UP000295341"/>
    </source>
</evidence>
<dbReference type="GO" id="GO:0032153">
    <property type="term" value="C:cell division site"/>
    <property type="evidence" value="ECO:0007669"/>
    <property type="project" value="TreeGrafter"/>
</dbReference>
<evidence type="ECO:0000256" key="2">
    <source>
        <dbReference type="ARBA" id="ARBA00010074"/>
    </source>
</evidence>
<evidence type="ECO:0000256" key="7">
    <source>
        <dbReference type="ARBA" id="ARBA00023210"/>
    </source>
</evidence>
<evidence type="ECO:0000256" key="3">
    <source>
        <dbReference type="ARBA" id="ARBA00015195"/>
    </source>
</evidence>